<organism evidence="4 5">
    <name type="scientific">Corynebacterium urogenitale</name>
    <dbReference type="NCBI Taxonomy" id="2487892"/>
    <lineage>
        <taxon>Bacteria</taxon>
        <taxon>Bacillati</taxon>
        <taxon>Actinomycetota</taxon>
        <taxon>Actinomycetes</taxon>
        <taxon>Mycobacteriales</taxon>
        <taxon>Corynebacteriaceae</taxon>
        <taxon>Corynebacterium</taxon>
    </lineage>
</organism>
<dbReference type="EMBL" id="CP045032">
    <property type="protein sequence ID" value="QFQ02933.1"/>
    <property type="molecule type" value="Genomic_DNA"/>
</dbReference>
<name>A0A5J6ZB57_9CORY</name>
<proteinExistence type="predicted"/>
<dbReference type="OrthoDB" id="9779865at2"/>
<keyword evidence="5" id="KW-1185">Reference proteome</keyword>
<feature type="compositionally biased region" description="Polar residues" evidence="1">
    <location>
        <begin position="62"/>
        <end position="80"/>
    </location>
</feature>
<dbReference type="KEGG" id="cuo:CUROG_07925"/>
<feature type="compositionally biased region" description="Basic and acidic residues" evidence="1">
    <location>
        <begin position="317"/>
        <end position="331"/>
    </location>
</feature>
<dbReference type="AlphaFoldDB" id="A0A5J6ZB57"/>
<gene>
    <name evidence="4" type="ORF">CUROG_07925</name>
</gene>
<dbReference type="Proteomes" id="UP000326711">
    <property type="component" value="Chromosome"/>
</dbReference>
<evidence type="ECO:0000259" key="3">
    <source>
        <dbReference type="Pfam" id="PF11350"/>
    </source>
</evidence>
<accession>A0A5J6ZB57</accession>
<sequence length="331" mass="36107">MTHSPHSNRPHRERFSIPEPLGGSAHSAYSRQQPTNKWKIAIVGVFVLVTILVLVNALTTAKDSENESGVASTATQQDGTQPPKRGEGPIPDGEFRGLKSSDLPPGAPYTQRSSEKFRAVGTPGERFGEGTKDKYTYVVEVEDTIDGSSFGGLDAFASMVDATLANPKSWIADKEVSFQHVNEEDLPPGKEPDFRFQLATAETTHGVCGNTYQLETSCFMPIGNRVVLNESRWIRGAISYAGDIGSYRQYMINHELGHGIGYAAHQPCSKDGALAPLMMQQTLSLSNSELRKINPDEVYENDGKTCVANPWPYPTGEKTDQAAKENGTRSN</sequence>
<evidence type="ECO:0000313" key="5">
    <source>
        <dbReference type="Proteomes" id="UP000326711"/>
    </source>
</evidence>
<dbReference type="SUPFAM" id="SSF55486">
    <property type="entry name" value="Metalloproteases ('zincins'), catalytic domain"/>
    <property type="match status" value="1"/>
</dbReference>
<evidence type="ECO:0000256" key="2">
    <source>
        <dbReference type="SAM" id="Phobius"/>
    </source>
</evidence>
<dbReference type="InterPro" id="IPR022603">
    <property type="entry name" value="DUF3152"/>
</dbReference>
<feature type="transmembrane region" description="Helical" evidence="2">
    <location>
        <begin position="40"/>
        <end position="58"/>
    </location>
</feature>
<protein>
    <recommendedName>
        <fullName evidence="3">DUF3152 domain-containing protein</fullName>
    </recommendedName>
</protein>
<reference evidence="5" key="1">
    <citation type="submission" date="2019-10" db="EMBL/GenBank/DDBJ databases">
        <title>Complete genome sequence of Corynebacterium urogenitalis DSM 108747, isolated from the genital tract of a cow.</title>
        <authorList>
            <person name="Ruckert C."/>
            <person name="Ballas P."/>
            <person name="Wagener K."/>
            <person name="Drillich M."/>
            <person name="Kaempfer P."/>
            <person name="Busse H.-J."/>
            <person name="Ehling-Schulz M."/>
        </authorList>
    </citation>
    <scope>NUCLEOTIDE SEQUENCE [LARGE SCALE GENOMIC DNA]</scope>
    <source>
        <strain evidence="5">LMM 1652</strain>
    </source>
</reference>
<keyword evidence="2" id="KW-0812">Transmembrane</keyword>
<keyword evidence="2" id="KW-1133">Transmembrane helix</keyword>
<dbReference type="RefSeq" id="WP_151903237.1">
    <property type="nucleotide sequence ID" value="NZ_CP045032.1"/>
</dbReference>
<feature type="region of interest" description="Disordered" evidence="1">
    <location>
        <begin position="309"/>
        <end position="331"/>
    </location>
</feature>
<feature type="domain" description="DUF3152" evidence="3">
    <location>
        <begin position="103"/>
        <end position="314"/>
    </location>
</feature>
<evidence type="ECO:0000256" key="1">
    <source>
        <dbReference type="SAM" id="MobiDB-lite"/>
    </source>
</evidence>
<feature type="compositionally biased region" description="Basic residues" evidence="1">
    <location>
        <begin position="1"/>
        <end position="12"/>
    </location>
</feature>
<feature type="region of interest" description="Disordered" evidence="1">
    <location>
        <begin position="62"/>
        <end position="125"/>
    </location>
</feature>
<keyword evidence="2" id="KW-0472">Membrane</keyword>
<evidence type="ECO:0000313" key="4">
    <source>
        <dbReference type="EMBL" id="QFQ02933.1"/>
    </source>
</evidence>
<dbReference type="Pfam" id="PF11350">
    <property type="entry name" value="DUF3152"/>
    <property type="match status" value="1"/>
</dbReference>
<feature type="region of interest" description="Disordered" evidence="1">
    <location>
        <begin position="1"/>
        <end position="30"/>
    </location>
</feature>